<keyword evidence="1" id="KW-1133">Transmembrane helix</keyword>
<evidence type="ECO:0000256" key="1">
    <source>
        <dbReference type="SAM" id="Phobius"/>
    </source>
</evidence>
<feature type="transmembrane region" description="Helical" evidence="1">
    <location>
        <begin position="34"/>
        <end position="53"/>
    </location>
</feature>
<organism evidence="2 3">
    <name type="scientific">Hymenolepis diminuta</name>
    <name type="common">Rat tapeworm</name>
    <dbReference type="NCBI Taxonomy" id="6216"/>
    <lineage>
        <taxon>Eukaryota</taxon>
        <taxon>Metazoa</taxon>
        <taxon>Spiralia</taxon>
        <taxon>Lophotrochozoa</taxon>
        <taxon>Platyhelminthes</taxon>
        <taxon>Cestoda</taxon>
        <taxon>Eucestoda</taxon>
        <taxon>Cyclophyllidea</taxon>
        <taxon>Hymenolepididae</taxon>
        <taxon>Hymenolepis</taxon>
    </lineage>
</organism>
<protein>
    <submittedName>
        <fullName evidence="2">Uncharacterized protein</fullName>
    </submittedName>
</protein>
<gene>
    <name evidence="2" type="ORF">WMSIL1_LOCUS1423</name>
</gene>
<evidence type="ECO:0000313" key="3">
    <source>
        <dbReference type="Proteomes" id="UP000321570"/>
    </source>
</evidence>
<dbReference type="EMBL" id="CABIJS010000033">
    <property type="protein sequence ID" value="VUZ40334.1"/>
    <property type="molecule type" value="Genomic_DNA"/>
</dbReference>
<evidence type="ECO:0000313" key="2">
    <source>
        <dbReference type="EMBL" id="VUZ40334.1"/>
    </source>
</evidence>
<keyword evidence="1" id="KW-0472">Membrane</keyword>
<feature type="transmembrane region" description="Helical" evidence="1">
    <location>
        <begin position="6"/>
        <end position="22"/>
    </location>
</feature>
<keyword evidence="1" id="KW-0812">Transmembrane</keyword>
<dbReference type="Proteomes" id="UP000321570">
    <property type="component" value="Unassembled WGS sequence"/>
</dbReference>
<feature type="transmembrane region" description="Helical" evidence="1">
    <location>
        <begin position="65"/>
        <end position="86"/>
    </location>
</feature>
<accession>A0A564Y180</accession>
<sequence>MLINIPVLVVVLTYIFITYKRNQKQRKQTLKAQALIWLILMPLAFIYGFTHIGEVKSWYRIGTDTAYFIYLSVAPIFCASILTVLSDFAEYNQRPK</sequence>
<proteinExistence type="predicted"/>
<name>A0A564Y180_HYMDI</name>
<keyword evidence="3" id="KW-1185">Reference proteome</keyword>
<dbReference type="AlphaFoldDB" id="A0A564Y180"/>
<reference evidence="2 3" key="1">
    <citation type="submission" date="2019-07" db="EMBL/GenBank/DDBJ databases">
        <authorList>
            <person name="Jastrzebski P J."/>
            <person name="Paukszto L."/>
            <person name="Jastrzebski P J."/>
        </authorList>
    </citation>
    <scope>NUCLEOTIDE SEQUENCE [LARGE SCALE GENOMIC DNA]</scope>
    <source>
        <strain evidence="2 3">WMS-il1</strain>
    </source>
</reference>